<evidence type="ECO:0000313" key="4">
    <source>
        <dbReference type="Proteomes" id="UP000823388"/>
    </source>
</evidence>
<feature type="transmembrane region" description="Helical" evidence="2">
    <location>
        <begin position="109"/>
        <end position="130"/>
    </location>
</feature>
<dbReference type="Proteomes" id="UP000823388">
    <property type="component" value="Chromosome 5N"/>
</dbReference>
<protein>
    <submittedName>
        <fullName evidence="3">Uncharacterized protein</fullName>
    </submittedName>
</protein>
<evidence type="ECO:0000313" key="3">
    <source>
        <dbReference type="EMBL" id="KAG2587441.1"/>
    </source>
</evidence>
<proteinExistence type="predicted"/>
<keyword evidence="2" id="KW-0472">Membrane</keyword>
<organism evidence="3 4">
    <name type="scientific">Panicum virgatum</name>
    <name type="common">Blackwell switchgrass</name>
    <dbReference type="NCBI Taxonomy" id="38727"/>
    <lineage>
        <taxon>Eukaryota</taxon>
        <taxon>Viridiplantae</taxon>
        <taxon>Streptophyta</taxon>
        <taxon>Embryophyta</taxon>
        <taxon>Tracheophyta</taxon>
        <taxon>Spermatophyta</taxon>
        <taxon>Magnoliopsida</taxon>
        <taxon>Liliopsida</taxon>
        <taxon>Poales</taxon>
        <taxon>Poaceae</taxon>
        <taxon>PACMAD clade</taxon>
        <taxon>Panicoideae</taxon>
        <taxon>Panicodae</taxon>
        <taxon>Paniceae</taxon>
        <taxon>Panicinae</taxon>
        <taxon>Panicum</taxon>
        <taxon>Panicum sect. Hiantes</taxon>
    </lineage>
</organism>
<keyword evidence="2" id="KW-0812">Transmembrane</keyword>
<feature type="region of interest" description="Disordered" evidence="1">
    <location>
        <begin position="18"/>
        <end position="86"/>
    </location>
</feature>
<dbReference type="EMBL" id="CM029046">
    <property type="protein sequence ID" value="KAG2587441.1"/>
    <property type="molecule type" value="Genomic_DNA"/>
</dbReference>
<reference evidence="3 4" key="1">
    <citation type="submission" date="2020-05" db="EMBL/GenBank/DDBJ databases">
        <title>WGS assembly of Panicum virgatum.</title>
        <authorList>
            <person name="Lovell J.T."/>
            <person name="Jenkins J."/>
            <person name="Shu S."/>
            <person name="Juenger T.E."/>
            <person name="Schmutz J."/>
        </authorList>
    </citation>
    <scope>NUCLEOTIDE SEQUENCE [LARGE SCALE GENOMIC DNA]</scope>
    <source>
        <strain evidence="4">cv. AP13</strain>
    </source>
</reference>
<sequence>MHVRLRRRMMPRRFVFPFPSPPLPSHTSHHHPTTPPPPFEYSKLANCDCEKRRGGEGSRARNPNCLRRLPTGAPLPARPPPSLPARPLNTGHSSCCGCGLLRPPPIRGAFPAALLAAFPAIALCLVRASFQSLAFGS</sequence>
<name>A0A8T0RMF5_PANVG</name>
<comment type="caution">
    <text evidence="3">The sequence shown here is derived from an EMBL/GenBank/DDBJ whole genome shotgun (WGS) entry which is preliminary data.</text>
</comment>
<dbReference type="AlphaFoldDB" id="A0A8T0RMF5"/>
<evidence type="ECO:0000256" key="1">
    <source>
        <dbReference type="SAM" id="MobiDB-lite"/>
    </source>
</evidence>
<keyword evidence="4" id="KW-1185">Reference proteome</keyword>
<feature type="compositionally biased region" description="Basic and acidic residues" evidence="1">
    <location>
        <begin position="48"/>
        <end position="59"/>
    </location>
</feature>
<accession>A0A8T0RMF5</accession>
<feature type="compositionally biased region" description="Low complexity" evidence="1">
    <location>
        <begin position="66"/>
        <end position="75"/>
    </location>
</feature>
<keyword evidence="2" id="KW-1133">Transmembrane helix</keyword>
<gene>
    <name evidence="3" type="ORF">PVAP13_5NG150181</name>
</gene>
<evidence type="ECO:0000256" key="2">
    <source>
        <dbReference type="SAM" id="Phobius"/>
    </source>
</evidence>